<evidence type="ECO:0000259" key="1">
    <source>
        <dbReference type="PROSITE" id="PS50943"/>
    </source>
</evidence>
<dbReference type="Gene3D" id="1.10.260.40">
    <property type="entry name" value="lambda repressor-like DNA-binding domains"/>
    <property type="match status" value="1"/>
</dbReference>
<feature type="domain" description="HTH cro/C1-type" evidence="1">
    <location>
        <begin position="19"/>
        <end position="74"/>
    </location>
</feature>
<dbReference type="SUPFAM" id="SSF47413">
    <property type="entry name" value="lambda repressor-like DNA-binding domains"/>
    <property type="match status" value="1"/>
</dbReference>
<dbReference type="InterPro" id="IPR010982">
    <property type="entry name" value="Lambda_DNA-bd_dom_sf"/>
</dbReference>
<dbReference type="AlphaFoldDB" id="A0A085G0M2"/>
<sequence>MHGIIKQLLLGELTQGGALKKLRIEVLNLKQDAYAKLVAVSRKTLSDVENDKGNYTSDIINKLFKPFGLQVGLVPVSKQLLSTLLK</sequence>
<dbReference type="InterPro" id="IPR001387">
    <property type="entry name" value="Cro/C1-type_HTH"/>
</dbReference>
<dbReference type="EMBL" id="JMPJ01000076">
    <property type="protein sequence ID" value="KFC77267.1"/>
    <property type="molecule type" value="Genomic_DNA"/>
</dbReference>
<evidence type="ECO:0000313" key="3">
    <source>
        <dbReference type="Proteomes" id="UP000028640"/>
    </source>
</evidence>
<dbReference type="Proteomes" id="UP000028640">
    <property type="component" value="Unassembled WGS sequence"/>
</dbReference>
<organism evidence="2 3">
    <name type="scientific">Ewingella americana (strain ATCC 33852 / DSM 4580 / CCUG 14506 / JCM 5911 / LMG 7869 / NCTC 12157 / CDC 1468-78)</name>
    <dbReference type="NCBI Taxonomy" id="910964"/>
    <lineage>
        <taxon>Bacteria</taxon>
        <taxon>Pseudomonadati</taxon>
        <taxon>Pseudomonadota</taxon>
        <taxon>Gammaproteobacteria</taxon>
        <taxon>Enterobacterales</taxon>
        <taxon>Yersiniaceae</taxon>
        <taxon>Ewingella</taxon>
    </lineage>
</organism>
<name>A0A085G0M2_EWIA3</name>
<dbReference type="eggNOG" id="COG1396">
    <property type="taxonomic scope" value="Bacteria"/>
</dbReference>
<dbReference type="CDD" id="cd00093">
    <property type="entry name" value="HTH_XRE"/>
    <property type="match status" value="1"/>
</dbReference>
<dbReference type="PROSITE" id="PS50943">
    <property type="entry name" value="HTH_CROC1"/>
    <property type="match status" value="1"/>
</dbReference>
<reference evidence="2 3" key="1">
    <citation type="submission" date="2014-05" db="EMBL/GenBank/DDBJ databases">
        <title>ATOL: Assembling a taxonomically balanced genome-scale reconstruction of the evolutionary history of the Enterobacteriaceae.</title>
        <authorList>
            <person name="Plunkett G.III."/>
            <person name="Neeno-Eckwall E.C."/>
            <person name="Glasner J.D."/>
            <person name="Perna N.T."/>
        </authorList>
    </citation>
    <scope>NUCLEOTIDE SEQUENCE [LARGE SCALE GENOMIC DNA]</scope>
    <source>
        <strain evidence="2 3">ATCC 33852</strain>
    </source>
</reference>
<dbReference type="GO" id="GO:0003677">
    <property type="term" value="F:DNA binding"/>
    <property type="evidence" value="ECO:0007669"/>
    <property type="project" value="InterPro"/>
</dbReference>
<evidence type="ECO:0000313" key="2">
    <source>
        <dbReference type="EMBL" id="KFC77267.1"/>
    </source>
</evidence>
<keyword evidence="3" id="KW-1185">Reference proteome</keyword>
<dbReference type="STRING" id="910964.GEAM_4393"/>
<proteinExistence type="predicted"/>
<comment type="caution">
    <text evidence="2">The sequence shown here is derived from an EMBL/GenBank/DDBJ whole genome shotgun (WGS) entry which is preliminary data.</text>
</comment>
<accession>A0A085G0M2</accession>
<gene>
    <name evidence="2" type="ORF">GEAM_4393</name>
</gene>
<protein>
    <submittedName>
        <fullName evidence="2">Putative transcriptional regulator</fullName>
    </submittedName>
</protein>